<accession>A0A2T7PF36</accession>
<gene>
    <name evidence="1" type="ORF">C0Q70_07458</name>
</gene>
<sequence length="93" mass="10083">MYKSLLLVLPLSGTIKVGGRTSGIFTPARMLVANTNNSCYDDNNNDSTAWSPRRAAEIAAHGNKMAVQSADLLRKVFLERKRTGAKLQATQGC</sequence>
<name>A0A2T7PF36_POMCA</name>
<comment type="caution">
    <text evidence="1">The sequence shown here is derived from an EMBL/GenBank/DDBJ whole genome shotgun (WGS) entry which is preliminary data.</text>
</comment>
<proteinExistence type="predicted"/>
<evidence type="ECO:0000313" key="2">
    <source>
        <dbReference type="Proteomes" id="UP000245119"/>
    </source>
</evidence>
<dbReference type="Proteomes" id="UP000245119">
    <property type="component" value="Linkage Group LG4"/>
</dbReference>
<evidence type="ECO:0000313" key="1">
    <source>
        <dbReference type="EMBL" id="PVD32032.1"/>
    </source>
</evidence>
<protein>
    <submittedName>
        <fullName evidence="1">Uncharacterized protein</fullName>
    </submittedName>
</protein>
<dbReference type="EMBL" id="PZQS01000004">
    <property type="protein sequence ID" value="PVD32032.1"/>
    <property type="molecule type" value="Genomic_DNA"/>
</dbReference>
<organism evidence="1 2">
    <name type="scientific">Pomacea canaliculata</name>
    <name type="common">Golden apple snail</name>
    <dbReference type="NCBI Taxonomy" id="400727"/>
    <lineage>
        <taxon>Eukaryota</taxon>
        <taxon>Metazoa</taxon>
        <taxon>Spiralia</taxon>
        <taxon>Lophotrochozoa</taxon>
        <taxon>Mollusca</taxon>
        <taxon>Gastropoda</taxon>
        <taxon>Caenogastropoda</taxon>
        <taxon>Architaenioglossa</taxon>
        <taxon>Ampullarioidea</taxon>
        <taxon>Ampullariidae</taxon>
        <taxon>Pomacea</taxon>
    </lineage>
</organism>
<reference evidence="1 2" key="1">
    <citation type="submission" date="2018-04" db="EMBL/GenBank/DDBJ databases">
        <title>The genome of golden apple snail Pomacea canaliculata provides insight into stress tolerance and invasive adaptation.</title>
        <authorList>
            <person name="Liu C."/>
            <person name="Liu B."/>
            <person name="Ren Y."/>
            <person name="Zhang Y."/>
            <person name="Wang H."/>
            <person name="Li S."/>
            <person name="Jiang F."/>
            <person name="Yin L."/>
            <person name="Zhang G."/>
            <person name="Qian W."/>
            <person name="Fan W."/>
        </authorList>
    </citation>
    <scope>NUCLEOTIDE SEQUENCE [LARGE SCALE GENOMIC DNA]</scope>
    <source>
        <strain evidence="1">SZHN2017</strain>
        <tissue evidence="1">Muscle</tissue>
    </source>
</reference>
<dbReference type="AlphaFoldDB" id="A0A2T7PF36"/>
<keyword evidence="2" id="KW-1185">Reference proteome</keyword>